<reference evidence="1 2" key="1">
    <citation type="submission" date="2015-04" db="EMBL/GenBank/DDBJ databases">
        <title>Complete genome sequence of Schizopora paradoxa KUC8140, a cosmopolitan wood degrader in East Asia.</title>
        <authorList>
            <consortium name="DOE Joint Genome Institute"/>
            <person name="Min B."/>
            <person name="Park H."/>
            <person name="Jang Y."/>
            <person name="Kim J.-J."/>
            <person name="Kim K.H."/>
            <person name="Pangilinan J."/>
            <person name="Lipzen A."/>
            <person name="Riley R."/>
            <person name="Grigoriev I.V."/>
            <person name="Spatafora J.W."/>
            <person name="Choi I.-G."/>
        </authorList>
    </citation>
    <scope>NUCLEOTIDE SEQUENCE [LARGE SCALE GENOMIC DNA]</scope>
    <source>
        <strain evidence="1 2">KUC8140</strain>
    </source>
</reference>
<accession>A0A0H2S2Q9</accession>
<name>A0A0H2S2Q9_9AGAM</name>
<dbReference type="STRING" id="27342.A0A0H2S2Q9"/>
<evidence type="ECO:0000313" key="1">
    <source>
        <dbReference type="EMBL" id="KLO18595.1"/>
    </source>
</evidence>
<dbReference type="InParanoid" id="A0A0H2S2Q9"/>
<proteinExistence type="predicted"/>
<dbReference type="Proteomes" id="UP000053477">
    <property type="component" value="Unassembled WGS sequence"/>
</dbReference>
<organism evidence="1 2">
    <name type="scientific">Schizopora paradoxa</name>
    <dbReference type="NCBI Taxonomy" id="27342"/>
    <lineage>
        <taxon>Eukaryota</taxon>
        <taxon>Fungi</taxon>
        <taxon>Dikarya</taxon>
        <taxon>Basidiomycota</taxon>
        <taxon>Agaricomycotina</taxon>
        <taxon>Agaricomycetes</taxon>
        <taxon>Hymenochaetales</taxon>
        <taxon>Schizoporaceae</taxon>
        <taxon>Schizopora</taxon>
    </lineage>
</organism>
<keyword evidence="2" id="KW-1185">Reference proteome</keyword>
<sequence length="265" mass="29425">MLWRLLRRNDLGKYGEEGCWAIVEFDTANEAVSQSIASELLQKEFNVLLVGKNLEHVQKPLAAAHAHKRIAVLSNGHLESDERSAIFTKSLGSMAAKATIVIIPAADPACTSRKLNAENTIEPNSTLLLLRTILPSLRKDRPIAIAIVGGPLSFYSDEHVLRNDYYEAFTNTLLQEMRDLKLENVEFLYSDCHSSSSADEGQARSGTWMNPSPESYAKSVLQSVGCGHAQVVAYWPHEFLAWVLWILLLVLPRGTLQSLGRRIGL</sequence>
<evidence type="ECO:0000313" key="2">
    <source>
        <dbReference type="Proteomes" id="UP000053477"/>
    </source>
</evidence>
<gene>
    <name evidence="1" type="ORF">SCHPADRAFT_116043</name>
</gene>
<dbReference type="AlphaFoldDB" id="A0A0H2S2Q9"/>
<protein>
    <submittedName>
        <fullName evidence="1">Uncharacterized protein</fullName>
    </submittedName>
</protein>
<dbReference type="OrthoDB" id="47007at2759"/>
<dbReference type="EMBL" id="KQ085893">
    <property type="protein sequence ID" value="KLO18595.1"/>
    <property type="molecule type" value="Genomic_DNA"/>
</dbReference>